<dbReference type="InterPro" id="IPR019845">
    <property type="entry name" value="Squalene/phytoene_synthase_CS"/>
</dbReference>
<dbReference type="SFLD" id="SFLDG01018">
    <property type="entry name" value="Squalene/Phytoene_Synthase_Lik"/>
    <property type="match status" value="1"/>
</dbReference>
<dbReference type="InterPro" id="IPR044843">
    <property type="entry name" value="Trans_IPPS_bact-type"/>
</dbReference>
<dbReference type="SFLD" id="SFLDS00005">
    <property type="entry name" value="Isoprenoid_Synthase_Type_I"/>
    <property type="match status" value="1"/>
</dbReference>
<evidence type="ECO:0000313" key="3">
    <source>
        <dbReference type="EMBL" id="BCJ28263.1"/>
    </source>
</evidence>
<protein>
    <submittedName>
        <fullName evidence="3">Squalene synthase HpnD</fullName>
    </submittedName>
</protein>
<reference evidence="3" key="1">
    <citation type="submission" date="2020-08" db="EMBL/GenBank/DDBJ databases">
        <title>Whole genome shotgun sequence of Actinocatenispora sera NBRC 101916.</title>
        <authorList>
            <person name="Komaki H."/>
            <person name="Tamura T."/>
        </authorList>
    </citation>
    <scope>NUCLEOTIDE SEQUENCE</scope>
    <source>
        <strain evidence="3">NBRC 101916</strain>
    </source>
</reference>
<proteinExistence type="predicted"/>
<dbReference type="EMBL" id="AP023354">
    <property type="protein sequence ID" value="BCJ28263.1"/>
    <property type="molecule type" value="Genomic_DNA"/>
</dbReference>
<gene>
    <name evidence="3" type="ORF">Asera_23710</name>
</gene>
<dbReference type="CDD" id="cd00683">
    <property type="entry name" value="Trans_IPPS_HH"/>
    <property type="match status" value="1"/>
</dbReference>
<dbReference type="InterPro" id="IPR033904">
    <property type="entry name" value="Trans_IPPS_HH"/>
</dbReference>
<comment type="pathway">
    <text evidence="1">Carotenoid biosynthesis; phytoene biosynthesis.</text>
</comment>
<dbReference type="UniPathway" id="UPA00799"/>
<dbReference type="PROSITE" id="PS01045">
    <property type="entry name" value="SQUALEN_PHYTOEN_SYN_2"/>
    <property type="match status" value="1"/>
</dbReference>
<dbReference type="AlphaFoldDB" id="A0A810KYJ0"/>
<dbReference type="Proteomes" id="UP000680750">
    <property type="component" value="Chromosome"/>
</dbReference>
<organism evidence="3 4">
    <name type="scientific">Actinocatenispora sera</name>
    <dbReference type="NCBI Taxonomy" id="390989"/>
    <lineage>
        <taxon>Bacteria</taxon>
        <taxon>Bacillati</taxon>
        <taxon>Actinomycetota</taxon>
        <taxon>Actinomycetes</taxon>
        <taxon>Micromonosporales</taxon>
        <taxon>Micromonosporaceae</taxon>
        <taxon>Actinocatenispora</taxon>
    </lineage>
</organism>
<dbReference type="PANTHER" id="PTHR31480">
    <property type="entry name" value="BIFUNCTIONAL LYCOPENE CYCLASE/PHYTOENE SYNTHASE"/>
    <property type="match status" value="1"/>
</dbReference>
<dbReference type="SFLD" id="SFLDG01212">
    <property type="entry name" value="Phytoene_synthase_like"/>
    <property type="match status" value="1"/>
</dbReference>
<dbReference type="GO" id="GO:0051996">
    <property type="term" value="F:squalene synthase [NAD(P)H] activity"/>
    <property type="evidence" value="ECO:0007669"/>
    <property type="project" value="InterPro"/>
</dbReference>
<sequence>MTVIEAAYQHCEQVTRTEARNFSYGIRLLPPDQRRALSAVYALARRIDDIGDGTGSVDERLAGLAAVRADLKLLADPDAEPHDPVLYALIDAARRFPIPLSCFDELIDGCEADVRGTSYRTLADLVGYCRQVAGSVGRLSLGVFLGSDAPVAPDGSHRVTVGAPLPIEEMLGLAPEPATADSLTDAELADVLGVALQLTNILRDVLEDRRNDRIYLPKQDLQRFGVRLRLSDSERDGVGFDDERAALAGLIRFEAARAGRWYTIGLQLLPRLDHRSAACTGAMAGIYHALLRRIWRDPLAVTHGRMSLPGRQKALVAGRALLPRRARRRGTAGVS</sequence>
<keyword evidence="2" id="KW-0808">Transferase</keyword>
<dbReference type="RefSeq" id="WP_030449155.1">
    <property type="nucleotide sequence ID" value="NZ_AP023354.1"/>
</dbReference>
<accession>A0A810KYJ0</accession>
<dbReference type="Gene3D" id="1.10.600.10">
    <property type="entry name" value="Farnesyl Diphosphate Synthase"/>
    <property type="match status" value="1"/>
</dbReference>
<dbReference type="OrthoDB" id="9807580at2"/>
<evidence type="ECO:0000256" key="2">
    <source>
        <dbReference type="ARBA" id="ARBA00022679"/>
    </source>
</evidence>
<dbReference type="InterPro" id="IPR002060">
    <property type="entry name" value="Squ/phyt_synthse"/>
</dbReference>
<name>A0A810KYJ0_9ACTN</name>
<dbReference type="InterPro" id="IPR008949">
    <property type="entry name" value="Isoprenoid_synthase_dom_sf"/>
</dbReference>
<dbReference type="GO" id="GO:0004311">
    <property type="term" value="F:geranylgeranyl diphosphate synthase activity"/>
    <property type="evidence" value="ECO:0007669"/>
    <property type="project" value="InterPro"/>
</dbReference>
<evidence type="ECO:0000313" key="4">
    <source>
        <dbReference type="Proteomes" id="UP000680750"/>
    </source>
</evidence>
<dbReference type="KEGG" id="aser:Asera_23710"/>
<evidence type="ECO:0000256" key="1">
    <source>
        <dbReference type="ARBA" id="ARBA00004684"/>
    </source>
</evidence>
<dbReference type="GO" id="GO:0016117">
    <property type="term" value="P:carotenoid biosynthetic process"/>
    <property type="evidence" value="ECO:0007669"/>
    <property type="project" value="UniProtKB-ARBA"/>
</dbReference>
<keyword evidence="4" id="KW-1185">Reference proteome</keyword>
<dbReference type="SUPFAM" id="SSF48576">
    <property type="entry name" value="Terpenoid synthases"/>
    <property type="match status" value="1"/>
</dbReference>
<dbReference type="Pfam" id="PF00494">
    <property type="entry name" value="SQS_PSY"/>
    <property type="match status" value="1"/>
</dbReference>